<comment type="subcellular location">
    <subcellularLocation>
        <location evidence="1 7">Cell membrane</location>
        <topology evidence="1 7">Multi-pass membrane protein</topology>
    </subcellularLocation>
</comment>
<evidence type="ECO:0000256" key="6">
    <source>
        <dbReference type="ARBA" id="ARBA00023136"/>
    </source>
</evidence>
<dbReference type="PANTHER" id="PTHR30151">
    <property type="entry name" value="ALKANE SULFONATE ABC TRANSPORTER-RELATED, MEMBRANE SUBUNIT"/>
    <property type="match status" value="1"/>
</dbReference>
<evidence type="ECO:0000256" key="4">
    <source>
        <dbReference type="ARBA" id="ARBA00022692"/>
    </source>
</evidence>
<feature type="transmembrane region" description="Helical" evidence="7">
    <location>
        <begin position="250"/>
        <end position="268"/>
    </location>
</feature>
<feature type="transmembrane region" description="Helical" evidence="7">
    <location>
        <begin position="194"/>
        <end position="211"/>
    </location>
</feature>
<dbReference type="EMBL" id="JACHBQ010000001">
    <property type="protein sequence ID" value="MBB5639922.1"/>
    <property type="molecule type" value="Genomic_DNA"/>
</dbReference>
<feature type="transmembrane region" description="Helical" evidence="7">
    <location>
        <begin position="34"/>
        <end position="51"/>
    </location>
</feature>
<evidence type="ECO:0000256" key="2">
    <source>
        <dbReference type="ARBA" id="ARBA00022448"/>
    </source>
</evidence>
<dbReference type="Pfam" id="PF00528">
    <property type="entry name" value="BPD_transp_1"/>
    <property type="match status" value="1"/>
</dbReference>
<dbReference type="InterPro" id="IPR000515">
    <property type="entry name" value="MetI-like"/>
</dbReference>
<keyword evidence="4 7" id="KW-0812">Transmembrane</keyword>
<feature type="compositionally biased region" description="Low complexity" evidence="8">
    <location>
        <begin position="1"/>
        <end position="22"/>
    </location>
</feature>
<dbReference type="SUPFAM" id="SSF161098">
    <property type="entry name" value="MetI-like"/>
    <property type="match status" value="1"/>
</dbReference>
<keyword evidence="5 7" id="KW-1133">Transmembrane helix</keyword>
<evidence type="ECO:0000256" key="8">
    <source>
        <dbReference type="SAM" id="MobiDB-lite"/>
    </source>
</evidence>
<accession>A0A7W9E1V5</accession>
<evidence type="ECO:0000256" key="5">
    <source>
        <dbReference type="ARBA" id="ARBA00022989"/>
    </source>
</evidence>
<proteinExistence type="inferred from homology"/>
<evidence type="ECO:0000256" key="1">
    <source>
        <dbReference type="ARBA" id="ARBA00004651"/>
    </source>
</evidence>
<comment type="caution">
    <text evidence="10">The sequence shown here is derived from an EMBL/GenBank/DDBJ whole genome shotgun (WGS) entry which is preliminary data.</text>
</comment>
<evidence type="ECO:0000313" key="10">
    <source>
        <dbReference type="EMBL" id="MBB5639922.1"/>
    </source>
</evidence>
<feature type="transmembrane region" description="Helical" evidence="7">
    <location>
        <begin position="154"/>
        <end position="173"/>
    </location>
</feature>
<evidence type="ECO:0000313" key="11">
    <source>
        <dbReference type="Proteomes" id="UP000561726"/>
    </source>
</evidence>
<dbReference type="GO" id="GO:0005886">
    <property type="term" value="C:plasma membrane"/>
    <property type="evidence" value="ECO:0007669"/>
    <property type="project" value="UniProtKB-SubCell"/>
</dbReference>
<dbReference type="InterPro" id="IPR035906">
    <property type="entry name" value="MetI-like_sf"/>
</dbReference>
<feature type="region of interest" description="Disordered" evidence="8">
    <location>
        <begin position="1"/>
        <end position="26"/>
    </location>
</feature>
<dbReference type="AlphaFoldDB" id="A0A7W9E1V5"/>
<evidence type="ECO:0000256" key="3">
    <source>
        <dbReference type="ARBA" id="ARBA00022475"/>
    </source>
</evidence>
<keyword evidence="3" id="KW-1003">Cell membrane</keyword>
<reference evidence="10 11" key="1">
    <citation type="submission" date="2020-08" db="EMBL/GenBank/DDBJ databases">
        <title>Sequencing the genomes of 1000 actinobacteria strains.</title>
        <authorList>
            <person name="Klenk H.-P."/>
        </authorList>
    </citation>
    <scope>NUCLEOTIDE SEQUENCE [LARGE SCALE GENOMIC DNA]</scope>
    <source>
        <strain evidence="10 11">DSM 21065</strain>
    </source>
</reference>
<dbReference type="PROSITE" id="PS50928">
    <property type="entry name" value="ABC_TM1"/>
    <property type="match status" value="1"/>
</dbReference>
<gene>
    <name evidence="10" type="ORF">BJ997_000470</name>
</gene>
<name>A0A7W9E1V5_9MICO</name>
<dbReference type="Proteomes" id="UP000561726">
    <property type="component" value="Unassembled WGS sequence"/>
</dbReference>
<evidence type="ECO:0000256" key="7">
    <source>
        <dbReference type="RuleBase" id="RU363032"/>
    </source>
</evidence>
<dbReference type="RefSeq" id="WP_201771762.1">
    <property type="nucleotide sequence ID" value="NZ_JACHBQ010000001.1"/>
</dbReference>
<dbReference type="Gene3D" id="1.10.3720.10">
    <property type="entry name" value="MetI-like"/>
    <property type="match status" value="1"/>
</dbReference>
<feature type="transmembrane region" description="Helical" evidence="7">
    <location>
        <begin position="95"/>
        <end position="114"/>
    </location>
</feature>
<keyword evidence="2 7" id="KW-0813">Transport</keyword>
<evidence type="ECO:0000259" key="9">
    <source>
        <dbReference type="PROSITE" id="PS50928"/>
    </source>
</evidence>
<feature type="transmembrane region" description="Helical" evidence="7">
    <location>
        <begin position="217"/>
        <end position="238"/>
    </location>
</feature>
<dbReference type="GO" id="GO:0055085">
    <property type="term" value="P:transmembrane transport"/>
    <property type="evidence" value="ECO:0007669"/>
    <property type="project" value="InterPro"/>
</dbReference>
<sequence length="284" mass="31038">MTTTTEGADAAPAASAPHTPRTGPARARTETPAALMRVYQLLLTAVVLGAWEILGRVGVIDTFFFSLPSAIGVAVWEWITTGFIFPHLWITLQEALYAFLIGTALGLVLGFWLARVRFLERLFEPFVQMFNALPRVVLAPIFLLWFGLGIESKVAFGVTLVFFIVFFNVLQGVKSVDKVLLDNARMLGATERHLIQHVVLPSALTWIFSSLHISVGFAIVGAVVGEYLGAAAGVGYVIAQAQGVFDTEGVFAGMFILMIVVLFVDLGVNRLERYLLRWRPVPGA</sequence>
<feature type="domain" description="ABC transmembrane type-1" evidence="9">
    <location>
        <begin position="88"/>
        <end position="268"/>
    </location>
</feature>
<dbReference type="CDD" id="cd06261">
    <property type="entry name" value="TM_PBP2"/>
    <property type="match status" value="1"/>
</dbReference>
<feature type="transmembrane region" description="Helical" evidence="7">
    <location>
        <begin position="126"/>
        <end position="148"/>
    </location>
</feature>
<organism evidence="10 11">
    <name type="scientific">Cryobacterium roopkundense</name>
    <dbReference type="NCBI Taxonomy" id="1001240"/>
    <lineage>
        <taxon>Bacteria</taxon>
        <taxon>Bacillati</taxon>
        <taxon>Actinomycetota</taxon>
        <taxon>Actinomycetes</taxon>
        <taxon>Micrococcales</taxon>
        <taxon>Microbacteriaceae</taxon>
        <taxon>Cryobacterium</taxon>
    </lineage>
</organism>
<comment type="similarity">
    <text evidence="7">Belongs to the binding-protein-dependent transport system permease family.</text>
</comment>
<protein>
    <submittedName>
        <fullName evidence="10">NitT/TauT family transport system permease protein</fullName>
    </submittedName>
</protein>
<dbReference type="PANTHER" id="PTHR30151:SF20">
    <property type="entry name" value="ABC TRANSPORTER PERMEASE PROTEIN HI_0355-RELATED"/>
    <property type="match status" value="1"/>
</dbReference>
<feature type="transmembrane region" description="Helical" evidence="7">
    <location>
        <begin position="63"/>
        <end position="89"/>
    </location>
</feature>
<keyword evidence="6 7" id="KW-0472">Membrane</keyword>